<feature type="chain" id="PRO_5035942939" evidence="2">
    <location>
        <begin position="23"/>
        <end position="505"/>
    </location>
</feature>
<evidence type="ECO:0000313" key="3">
    <source>
        <dbReference type="EMBL" id="CAB3399063.1"/>
    </source>
</evidence>
<reference evidence="3 4" key="1">
    <citation type="submission" date="2020-04" db="EMBL/GenBank/DDBJ databases">
        <authorList>
            <person name="Laetsch R D."/>
            <person name="Stevens L."/>
            <person name="Kumar S."/>
            <person name="Blaxter L. M."/>
        </authorList>
    </citation>
    <scope>NUCLEOTIDE SEQUENCE [LARGE SCALE GENOMIC DNA]</scope>
</reference>
<feature type="signal peptide" evidence="2">
    <location>
        <begin position="1"/>
        <end position="22"/>
    </location>
</feature>
<feature type="compositionally biased region" description="Basic and acidic residues" evidence="1">
    <location>
        <begin position="54"/>
        <end position="67"/>
    </location>
</feature>
<feature type="compositionally biased region" description="Low complexity" evidence="1">
    <location>
        <begin position="277"/>
        <end position="290"/>
    </location>
</feature>
<feature type="compositionally biased region" description="Basic and acidic residues" evidence="1">
    <location>
        <begin position="358"/>
        <end position="377"/>
    </location>
</feature>
<feature type="compositionally biased region" description="Pro residues" evidence="1">
    <location>
        <begin position="291"/>
        <end position="308"/>
    </location>
</feature>
<gene>
    <name evidence="3" type="ORF">CBOVIS_LOCUS2254</name>
</gene>
<accession>A0A8S1EB34</accession>
<feature type="compositionally biased region" description="Basic and acidic residues" evidence="1">
    <location>
        <begin position="399"/>
        <end position="430"/>
    </location>
</feature>
<feature type="compositionally biased region" description="Basic and acidic residues" evidence="1">
    <location>
        <begin position="102"/>
        <end position="181"/>
    </location>
</feature>
<dbReference type="OrthoDB" id="5860297at2759"/>
<dbReference type="AlphaFoldDB" id="A0A8S1EB34"/>
<feature type="compositionally biased region" description="Basic and acidic residues" evidence="1">
    <location>
        <begin position="213"/>
        <end position="276"/>
    </location>
</feature>
<dbReference type="Proteomes" id="UP000494206">
    <property type="component" value="Unassembled WGS sequence"/>
</dbReference>
<evidence type="ECO:0000313" key="4">
    <source>
        <dbReference type="Proteomes" id="UP000494206"/>
    </source>
</evidence>
<name>A0A8S1EB34_9PELO</name>
<evidence type="ECO:0000256" key="1">
    <source>
        <dbReference type="SAM" id="MobiDB-lite"/>
    </source>
</evidence>
<evidence type="ECO:0000256" key="2">
    <source>
        <dbReference type="SAM" id="SignalP"/>
    </source>
</evidence>
<dbReference type="EMBL" id="CADEPM010000001">
    <property type="protein sequence ID" value="CAB3399063.1"/>
    <property type="molecule type" value="Genomic_DNA"/>
</dbReference>
<organism evidence="3 4">
    <name type="scientific">Caenorhabditis bovis</name>
    <dbReference type="NCBI Taxonomy" id="2654633"/>
    <lineage>
        <taxon>Eukaryota</taxon>
        <taxon>Metazoa</taxon>
        <taxon>Ecdysozoa</taxon>
        <taxon>Nematoda</taxon>
        <taxon>Chromadorea</taxon>
        <taxon>Rhabditida</taxon>
        <taxon>Rhabditina</taxon>
        <taxon>Rhabditomorpha</taxon>
        <taxon>Rhabditoidea</taxon>
        <taxon>Rhabditidae</taxon>
        <taxon>Peloderinae</taxon>
        <taxon>Caenorhabditis</taxon>
    </lineage>
</organism>
<feature type="compositionally biased region" description="Basic and acidic residues" evidence="1">
    <location>
        <begin position="81"/>
        <end position="92"/>
    </location>
</feature>
<feature type="region of interest" description="Disordered" evidence="1">
    <location>
        <begin position="35"/>
        <end position="435"/>
    </location>
</feature>
<sequence>MVRHRILIFFSVLCIYLEIAAADFYRGELEPRYSRRTPYRQQSDIPEPVFGIGHGERRYPDSKESPHRAPFFVGFTRRGHERSSTSREDGRNSMENGDDEDFYGRRRDRYGPSKPRRFDEDFEKRPEFQRPDSEEIRERFDRERGRDKKEEERPKESEEPAIKRKSYKKEEPEEEPAYKKEEDEEEEEDRSNQSKPSKIVGLNMQMLGGLFPRDSRKPEVEDVEDRGKFFRGSRHEKPKDESQEEKPRRRQEESAEDHHRREPEQKTENWESEHEQQQPSQHQQQQQQQQPAPPPPKPQIPPFPPFPKFPSFGGFQPFQPDFPTRQLSGDGGPSSGPWYEPSRSSRRPPASREGSSIDEERSGEDRRRHHESHHDDATYTTTHHHQYPYHATTLATPSDDSRTSHGDERDNQRSNHGEGSEAVEKSKKEFPTPGRFVTSIRAKKSEEITSEVPQTTIAPSTTVITTTTTTTTTAPGSIILPAENIATQGPYFKGIKPFERIKVAK</sequence>
<proteinExistence type="predicted"/>
<feature type="compositionally biased region" description="Low complexity" evidence="1">
    <location>
        <begin position="309"/>
        <end position="323"/>
    </location>
</feature>
<keyword evidence="4" id="KW-1185">Reference proteome</keyword>
<keyword evidence="2" id="KW-0732">Signal</keyword>
<protein>
    <submittedName>
        <fullName evidence="3">Uncharacterized protein</fullName>
    </submittedName>
</protein>
<comment type="caution">
    <text evidence="3">The sequence shown here is derived from an EMBL/GenBank/DDBJ whole genome shotgun (WGS) entry which is preliminary data.</text>
</comment>